<dbReference type="AlphaFoldDB" id="A0A8V1AF55"/>
<comment type="similarity">
    <text evidence="10">Belongs to the shisa family.</text>
</comment>
<feature type="transmembrane region" description="Helical" evidence="13">
    <location>
        <begin position="6"/>
        <end position="33"/>
    </location>
</feature>
<dbReference type="Ensembl" id="ENSGALT00010065885.1">
    <property type="protein sequence ID" value="ENSGALP00010040151.1"/>
    <property type="gene ID" value="ENSGALG00010027174.1"/>
</dbReference>
<keyword evidence="4" id="KW-0053">Apoptosis</keyword>
<keyword evidence="6 13" id="KW-1133">Transmembrane helix</keyword>
<organism evidence="14 15">
    <name type="scientific">Gallus gallus</name>
    <name type="common">Chicken</name>
    <dbReference type="NCBI Taxonomy" id="9031"/>
    <lineage>
        <taxon>Eukaryota</taxon>
        <taxon>Metazoa</taxon>
        <taxon>Chordata</taxon>
        <taxon>Craniata</taxon>
        <taxon>Vertebrata</taxon>
        <taxon>Euteleostomi</taxon>
        <taxon>Archelosauria</taxon>
        <taxon>Archosauria</taxon>
        <taxon>Dinosauria</taxon>
        <taxon>Saurischia</taxon>
        <taxon>Theropoda</taxon>
        <taxon>Coelurosauria</taxon>
        <taxon>Aves</taxon>
        <taxon>Neognathae</taxon>
        <taxon>Galloanserae</taxon>
        <taxon>Galliformes</taxon>
        <taxon>Phasianidae</taxon>
        <taxon>Phasianinae</taxon>
        <taxon>Gallus</taxon>
    </lineage>
</organism>
<reference evidence="14" key="2">
    <citation type="submission" date="2025-08" db="UniProtKB">
        <authorList>
            <consortium name="Ensembl"/>
        </authorList>
    </citation>
    <scope>IDENTIFICATION</scope>
    <source>
        <strain evidence="14">broiler</strain>
    </source>
</reference>
<keyword evidence="5" id="KW-0256">Endoplasmic reticulum</keyword>
<keyword evidence="3 13" id="KW-0812">Transmembrane</keyword>
<evidence type="ECO:0000256" key="12">
    <source>
        <dbReference type="ARBA" id="ARBA00041983"/>
    </source>
</evidence>
<gene>
    <name evidence="14" type="primary">SHISA5</name>
</gene>
<accession>A0A8V1AF55</accession>
<evidence type="ECO:0000256" key="2">
    <source>
        <dbReference type="ARBA" id="ARBA00004126"/>
    </source>
</evidence>
<dbReference type="GeneTree" id="ENSGT00390000008296"/>
<evidence type="ECO:0000256" key="4">
    <source>
        <dbReference type="ARBA" id="ARBA00022703"/>
    </source>
</evidence>
<sequence length="212" mass="23046">MGFGTLVAIGVIVFAVVVITIILCLTCSCCCLYKACRRPQPVVTTTTATTVVHAPYPQQQGVPPSYPAAPYQGYQPVAIQPQPGMPVAPYPAQYPPPYPMQPPGPPAYHETLVLEHRTPSASPHTTLPTWILRSPPTERLWHHAPCSCSMLSWEAAIFCLSKVNVNSVSSLFLSAFSTSGRSCSFIPQVNTKRDCVQKGCSEVRTTITFLVQ</sequence>
<keyword evidence="7 13" id="KW-0472">Membrane</keyword>
<comment type="subcellular location">
    <subcellularLocation>
        <location evidence="1">Endoplasmic reticulum membrane</location>
        <topology evidence="1">Single-pass type I membrane protein</topology>
    </subcellularLocation>
    <subcellularLocation>
        <location evidence="2">Nucleus membrane</location>
    </subcellularLocation>
</comment>
<proteinExistence type="inferred from homology"/>
<evidence type="ECO:0000256" key="11">
    <source>
        <dbReference type="ARBA" id="ARBA00040441"/>
    </source>
</evidence>
<dbReference type="GO" id="GO:0006915">
    <property type="term" value="P:apoptotic process"/>
    <property type="evidence" value="ECO:0007669"/>
    <property type="project" value="UniProtKB-KW"/>
</dbReference>
<evidence type="ECO:0000313" key="14">
    <source>
        <dbReference type="Ensembl" id="ENSGALP00010040151.1"/>
    </source>
</evidence>
<name>A0A8V1AF55_CHICK</name>
<dbReference type="InterPro" id="IPR026910">
    <property type="entry name" value="Shisa"/>
</dbReference>
<evidence type="ECO:0000256" key="6">
    <source>
        <dbReference type="ARBA" id="ARBA00022989"/>
    </source>
</evidence>
<evidence type="ECO:0000256" key="5">
    <source>
        <dbReference type="ARBA" id="ARBA00022824"/>
    </source>
</evidence>
<dbReference type="PANTHER" id="PTHR31395">
    <property type="entry name" value="SHISA"/>
    <property type="match status" value="1"/>
</dbReference>
<comment type="function">
    <text evidence="9">Can induce apoptosis in a caspase-dependent manner and plays a role in p53/TP53-dependent apoptosis.</text>
</comment>
<dbReference type="GO" id="GO:0005789">
    <property type="term" value="C:endoplasmic reticulum membrane"/>
    <property type="evidence" value="ECO:0007669"/>
    <property type="project" value="UniProtKB-SubCell"/>
</dbReference>
<protein>
    <recommendedName>
        <fullName evidence="11">Protein shisa-5</fullName>
    </recommendedName>
    <alternativeName>
        <fullName evidence="12">Scotin</fullName>
    </alternativeName>
</protein>
<evidence type="ECO:0000256" key="8">
    <source>
        <dbReference type="ARBA" id="ARBA00023242"/>
    </source>
</evidence>
<evidence type="ECO:0000256" key="13">
    <source>
        <dbReference type="SAM" id="Phobius"/>
    </source>
</evidence>
<keyword evidence="15" id="KW-1185">Reference proteome</keyword>
<dbReference type="PANTHER" id="PTHR31395:SF14">
    <property type="entry name" value="PROTEIN SHISA-5"/>
    <property type="match status" value="1"/>
</dbReference>
<evidence type="ECO:0000256" key="1">
    <source>
        <dbReference type="ARBA" id="ARBA00004115"/>
    </source>
</evidence>
<reference evidence="14" key="1">
    <citation type="submission" date="2020-11" db="EMBL/GenBank/DDBJ databases">
        <title>Gallus gallus (Chicken) genome, bGalGal1, GRCg7b, maternal haplotype autosomes + Z &amp; W.</title>
        <authorList>
            <person name="Warren W."/>
            <person name="Formenti G."/>
            <person name="Fedrigo O."/>
            <person name="Haase B."/>
            <person name="Mountcastle J."/>
            <person name="Balacco J."/>
            <person name="Tracey A."/>
            <person name="Schneider V."/>
            <person name="Okimoto R."/>
            <person name="Cheng H."/>
            <person name="Hawken R."/>
            <person name="Howe K."/>
            <person name="Jarvis E.D."/>
        </authorList>
    </citation>
    <scope>NUCLEOTIDE SEQUENCE [LARGE SCALE GENOMIC DNA]</scope>
    <source>
        <strain evidence="14">Broiler</strain>
    </source>
</reference>
<evidence type="ECO:0000313" key="15">
    <source>
        <dbReference type="Proteomes" id="UP000000539"/>
    </source>
</evidence>
<keyword evidence="8" id="KW-0539">Nucleus</keyword>
<dbReference type="OrthoDB" id="9949323at2759"/>
<dbReference type="Proteomes" id="UP000000539">
    <property type="component" value="Chromosome 12"/>
</dbReference>
<reference evidence="14" key="3">
    <citation type="submission" date="2025-09" db="UniProtKB">
        <authorList>
            <consortium name="Ensembl"/>
        </authorList>
    </citation>
    <scope>IDENTIFICATION</scope>
    <source>
        <strain evidence="14">broiler</strain>
    </source>
</reference>
<evidence type="ECO:0000256" key="9">
    <source>
        <dbReference type="ARBA" id="ARBA00037507"/>
    </source>
</evidence>
<dbReference type="GO" id="GO:0031965">
    <property type="term" value="C:nuclear membrane"/>
    <property type="evidence" value="ECO:0007669"/>
    <property type="project" value="UniProtKB-SubCell"/>
</dbReference>
<evidence type="ECO:0000256" key="7">
    <source>
        <dbReference type="ARBA" id="ARBA00023136"/>
    </source>
</evidence>
<evidence type="ECO:0000256" key="10">
    <source>
        <dbReference type="ARBA" id="ARBA00038108"/>
    </source>
</evidence>
<evidence type="ECO:0000256" key="3">
    <source>
        <dbReference type="ARBA" id="ARBA00022692"/>
    </source>
</evidence>